<dbReference type="PANTHER" id="PTHR46470:SF2">
    <property type="entry name" value="GLYCERALDEHYDE 3-PHOSPHATE PHOSPHATASE"/>
    <property type="match status" value="1"/>
</dbReference>
<comment type="caution">
    <text evidence="5">The sequence shown here is derived from an EMBL/GenBank/DDBJ whole genome shotgun (WGS) entry which is preliminary data.</text>
</comment>
<dbReference type="SUPFAM" id="SSF56784">
    <property type="entry name" value="HAD-like"/>
    <property type="match status" value="1"/>
</dbReference>
<gene>
    <name evidence="5" type="ORF">ABID12_000764</name>
</gene>
<evidence type="ECO:0000313" key="6">
    <source>
        <dbReference type="Proteomes" id="UP001549164"/>
    </source>
</evidence>
<accession>A0ABV2I9A7</accession>
<dbReference type="GO" id="GO:0016787">
    <property type="term" value="F:hydrolase activity"/>
    <property type="evidence" value="ECO:0007669"/>
    <property type="project" value="UniProtKB-KW"/>
</dbReference>
<evidence type="ECO:0000256" key="4">
    <source>
        <dbReference type="SAM" id="MobiDB-lite"/>
    </source>
</evidence>
<dbReference type="InterPro" id="IPR036412">
    <property type="entry name" value="HAD-like_sf"/>
</dbReference>
<dbReference type="Gene3D" id="3.40.50.1000">
    <property type="entry name" value="HAD superfamily/HAD-like"/>
    <property type="match status" value="1"/>
</dbReference>
<evidence type="ECO:0000256" key="1">
    <source>
        <dbReference type="ARBA" id="ARBA00022723"/>
    </source>
</evidence>
<feature type="region of interest" description="Disordered" evidence="4">
    <location>
        <begin position="1"/>
        <end position="20"/>
    </location>
</feature>
<organism evidence="5 6">
    <name type="scientific">Martelella mangrovi</name>
    <dbReference type="NCBI Taxonomy" id="1397477"/>
    <lineage>
        <taxon>Bacteria</taxon>
        <taxon>Pseudomonadati</taxon>
        <taxon>Pseudomonadota</taxon>
        <taxon>Alphaproteobacteria</taxon>
        <taxon>Hyphomicrobiales</taxon>
        <taxon>Aurantimonadaceae</taxon>
        <taxon>Martelella</taxon>
    </lineage>
</organism>
<dbReference type="EMBL" id="JBEPLY010000002">
    <property type="protein sequence ID" value="MET3598837.1"/>
    <property type="molecule type" value="Genomic_DNA"/>
</dbReference>
<name>A0ABV2I9A7_9HYPH</name>
<keyword evidence="3" id="KW-0460">Magnesium</keyword>
<dbReference type="Proteomes" id="UP001549164">
    <property type="component" value="Unassembled WGS sequence"/>
</dbReference>
<dbReference type="Pfam" id="PF13419">
    <property type="entry name" value="HAD_2"/>
    <property type="match status" value="1"/>
</dbReference>
<dbReference type="InterPro" id="IPR051400">
    <property type="entry name" value="HAD-like_hydrolase"/>
</dbReference>
<dbReference type="InterPro" id="IPR023214">
    <property type="entry name" value="HAD_sf"/>
</dbReference>
<keyword evidence="1" id="KW-0479">Metal-binding</keyword>
<dbReference type="InterPro" id="IPR041492">
    <property type="entry name" value="HAD_2"/>
</dbReference>
<evidence type="ECO:0000256" key="3">
    <source>
        <dbReference type="ARBA" id="ARBA00022842"/>
    </source>
</evidence>
<keyword evidence="2 5" id="KW-0378">Hydrolase</keyword>
<proteinExistence type="predicted"/>
<evidence type="ECO:0000313" key="5">
    <source>
        <dbReference type="EMBL" id="MET3598837.1"/>
    </source>
</evidence>
<dbReference type="PANTHER" id="PTHR46470">
    <property type="entry name" value="N-ACYLNEURAMINATE-9-PHOSPHATASE"/>
    <property type="match status" value="1"/>
</dbReference>
<evidence type="ECO:0000256" key="2">
    <source>
        <dbReference type="ARBA" id="ARBA00022801"/>
    </source>
</evidence>
<reference evidence="5 6" key="1">
    <citation type="submission" date="2024-06" db="EMBL/GenBank/DDBJ databases">
        <title>Genomic Encyclopedia of Type Strains, Phase IV (KMG-IV): sequencing the most valuable type-strain genomes for metagenomic binning, comparative biology and taxonomic classification.</title>
        <authorList>
            <person name="Goeker M."/>
        </authorList>
    </citation>
    <scope>NUCLEOTIDE SEQUENCE [LARGE SCALE GENOMIC DNA]</scope>
    <source>
        <strain evidence="5 6">DSM 28102</strain>
    </source>
</reference>
<keyword evidence="6" id="KW-1185">Reference proteome</keyword>
<sequence>MSLFSPAEPAPPEGARDDDHDLVERLKPVLMLDSAEPAPPLALGYSVIRTAGKSPSSKFHIVPLPGGMVIEYAIWHDWDIQHLYDLEHVWVHVDAGGAVARVEGSMHGMRVAIDDGGGLPEMQGTRPVLYVEPGKHAIWGVSRIMRFIAGARIAEMCGPDAGSGGIHLGNTFAENGAWSATAEQHRLARLAMKRAAFVPRFDFPAPAAEPALVPWTALEHWIPKRMQALISALSETVPHLEAILLDCGDTLIDEATEVKRPGSEVVITAEEIPFAMDAVRALHERGYRLALVADGPRETFENMLKPRGIWALMEAHVISGDVGAHKPSPKMFSAALAGLDLQEAAKPHIVMVGNNLSRDICGANEFGLISLFVAWSKRRSHQPATPQEAPDFRIDRLDQLVAMIEAIELALPERETAHE</sequence>
<protein>
    <submittedName>
        <fullName evidence="5">Hydrolase of the HAD superfamily</fullName>
    </submittedName>
</protein>
<dbReference type="RefSeq" id="WP_354433166.1">
    <property type="nucleotide sequence ID" value="NZ_JBEPLY010000002.1"/>
</dbReference>